<evidence type="ECO:0000313" key="3">
    <source>
        <dbReference type="EMBL" id="BES91183.1"/>
    </source>
</evidence>
<feature type="signal peptide" evidence="2">
    <location>
        <begin position="1"/>
        <end position="20"/>
    </location>
</feature>
<evidence type="ECO:0000313" key="4">
    <source>
        <dbReference type="Proteomes" id="UP001307889"/>
    </source>
</evidence>
<gene>
    <name evidence="3" type="ORF">NTJ_03991</name>
</gene>
<feature type="region of interest" description="Disordered" evidence="1">
    <location>
        <begin position="620"/>
        <end position="644"/>
    </location>
</feature>
<feature type="compositionally biased region" description="Basic and acidic residues" evidence="1">
    <location>
        <begin position="258"/>
        <end position="269"/>
    </location>
</feature>
<feature type="compositionally biased region" description="Basic and acidic residues" evidence="1">
    <location>
        <begin position="196"/>
        <end position="208"/>
    </location>
</feature>
<feature type="region of interest" description="Disordered" evidence="1">
    <location>
        <begin position="1135"/>
        <end position="1154"/>
    </location>
</feature>
<feature type="compositionally biased region" description="Polar residues" evidence="1">
    <location>
        <begin position="504"/>
        <end position="513"/>
    </location>
</feature>
<feature type="region of interest" description="Disordered" evidence="1">
    <location>
        <begin position="504"/>
        <end position="526"/>
    </location>
</feature>
<feature type="chain" id="PRO_5047120970" evidence="2">
    <location>
        <begin position="21"/>
        <end position="1177"/>
    </location>
</feature>
<evidence type="ECO:0000256" key="2">
    <source>
        <dbReference type="SAM" id="SignalP"/>
    </source>
</evidence>
<feature type="compositionally biased region" description="Basic and acidic residues" evidence="1">
    <location>
        <begin position="280"/>
        <end position="295"/>
    </location>
</feature>
<protein>
    <submittedName>
        <fullName evidence="3">Uncharacterized protein</fullName>
    </submittedName>
</protein>
<evidence type="ECO:0000256" key="1">
    <source>
        <dbReference type="SAM" id="MobiDB-lite"/>
    </source>
</evidence>
<feature type="compositionally biased region" description="Polar residues" evidence="1">
    <location>
        <begin position="575"/>
        <end position="599"/>
    </location>
</feature>
<proteinExistence type="predicted"/>
<feature type="region of interest" description="Disordered" evidence="1">
    <location>
        <begin position="771"/>
        <end position="791"/>
    </location>
</feature>
<feature type="region of interest" description="Disordered" evidence="1">
    <location>
        <begin position="560"/>
        <end position="607"/>
    </location>
</feature>
<feature type="region of interest" description="Disordered" evidence="1">
    <location>
        <begin position="128"/>
        <end position="345"/>
    </location>
</feature>
<name>A0ABN7AFZ0_9HEMI</name>
<accession>A0ABN7AFZ0</accession>
<feature type="compositionally biased region" description="Basic and acidic residues" evidence="1">
    <location>
        <begin position="621"/>
        <end position="644"/>
    </location>
</feature>
<sequence>MGNDCLILILLFYNIPESWTSPTFYNGHPPAGSLWPHRDLWRPAVSVPEGLARIDRLRHSALLKLPRRTYPELTDSGLWRFRSYDPDDPNVDSSPNLRPFISSPLHNEWVSRCLKGEKCAKVAQDLTNIENGESDNPGLTRGSQPPPGDELEEIVQQQGAGGVQEIQTESQRQIDEDDVTSEHEHFSDKFGSPIEANERSSENNHWDEQADQNVPEPIAIIQNEPPVIGAQPVDFPSVDDSGTLMKSSANQTMISKNESWDDAHNEDPITKYSEISSSETFRDSTESEDVPEGKPLDLPAPGSTNTMDSAALSNESEKLSSFQIDQDDIGYNQPTLPKEENIKEPDEPVLQARIETPFDKLSEEKSKNILLNGESGPSATTAIDSLQSNLSSIPTHPTHKTGFMPSDGIARNEIHSKTDVSPQGTANEDTSTKSVSEGIISSVGEMLKIPIYITDLVPEPDHVAGSTPQTPILRQNGKPSEKTREPIVISLNFLRNADLTGNTAPDVLNNPSPISKVKDQPSRSSPVTIHVQPITHHHYYPPYLSPQSVDGIDRLPKSDLKTARQTRHSIPLDADSNSHAESFTVEPQPSTSISESGPNPETIDAGGELESNDELALELENSEHQKQNSIDKRQSFYRSENDQRVESQVISTSYPEESGALNTFSQPSIGEQIKLPTENNTDANAIYVFVGGQWFVNFKEPPEIFRGDGKPQLAFQPASGLEIAALPGPAARNFQNTAFQPTENALPLYARQPIYSNDYIMPFYGAPKFPPPNSHHDPFTPARSSDYPSSDGGPLQVIDLPADEDMNNRWMFNYPSQFSPAETPSGVSYYYSSPDSSYPIHDKPGEPLLNFDDSLVNFPRNDHASPTRDDSVNEEKMTPELFKQHDVDVADMTVIGLQLLSTLRSPEISLLDSSLRRRPKNEDDAQIPSRYAGGARNSVDGYPVGNWLSNAFPYTRQKQMQNWQKSQQFQPEAERFYPSVESWNAPDSNRPGETRSMESVWANSSVVHNQLRTKRSEDILIDSQPKIWAPAGSWPSIEKIFRDVERKLRRRERENGYPSELFTRHWDTARFADGSQDQFDRIPKSEFNPFVNPEQPAYLPVKHATTTKPSNIERFVYRRVGANDKKILAISIRKVPTSTPPPHRKGGKDQWRDASLSRADLHHRWLQKQKLRGKLLT</sequence>
<reference evidence="3 4" key="1">
    <citation type="submission" date="2023-09" db="EMBL/GenBank/DDBJ databases">
        <title>Nesidiocoris tenuis whole genome shotgun sequence.</title>
        <authorList>
            <person name="Shibata T."/>
            <person name="Shimoda M."/>
            <person name="Kobayashi T."/>
            <person name="Uehara T."/>
        </authorList>
    </citation>
    <scope>NUCLEOTIDE SEQUENCE [LARGE SCALE GENOMIC DNA]</scope>
    <source>
        <strain evidence="3 4">Japan</strain>
    </source>
</reference>
<dbReference type="EMBL" id="AP028910">
    <property type="protein sequence ID" value="BES91183.1"/>
    <property type="molecule type" value="Genomic_DNA"/>
</dbReference>
<feature type="compositionally biased region" description="Polar residues" evidence="1">
    <location>
        <begin position="244"/>
        <end position="257"/>
    </location>
</feature>
<organism evidence="3 4">
    <name type="scientific">Nesidiocoris tenuis</name>
    <dbReference type="NCBI Taxonomy" id="355587"/>
    <lineage>
        <taxon>Eukaryota</taxon>
        <taxon>Metazoa</taxon>
        <taxon>Ecdysozoa</taxon>
        <taxon>Arthropoda</taxon>
        <taxon>Hexapoda</taxon>
        <taxon>Insecta</taxon>
        <taxon>Pterygota</taxon>
        <taxon>Neoptera</taxon>
        <taxon>Paraneoptera</taxon>
        <taxon>Hemiptera</taxon>
        <taxon>Heteroptera</taxon>
        <taxon>Panheteroptera</taxon>
        <taxon>Cimicomorpha</taxon>
        <taxon>Miridae</taxon>
        <taxon>Dicyphina</taxon>
        <taxon>Nesidiocoris</taxon>
    </lineage>
</organism>
<keyword evidence="2" id="KW-0732">Signal</keyword>
<feature type="region of interest" description="Disordered" evidence="1">
    <location>
        <begin position="914"/>
        <end position="935"/>
    </location>
</feature>
<keyword evidence="4" id="KW-1185">Reference proteome</keyword>
<feature type="compositionally biased region" description="Polar residues" evidence="1">
    <location>
        <begin position="302"/>
        <end position="324"/>
    </location>
</feature>
<dbReference type="Proteomes" id="UP001307889">
    <property type="component" value="Chromosome 2"/>
</dbReference>